<dbReference type="SUPFAM" id="SSF50494">
    <property type="entry name" value="Trypsin-like serine proteases"/>
    <property type="match status" value="1"/>
</dbReference>
<feature type="domain" description="Peptidase S1" evidence="3">
    <location>
        <begin position="15"/>
        <end position="249"/>
    </location>
</feature>
<dbReference type="GO" id="GO:0006508">
    <property type="term" value="P:proteolysis"/>
    <property type="evidence" value="ECO:0007669"/>
    <property type="project" value="UniProtKB-KW"/>
</dbReference>
<keyword evidence="4" id="KW-0378">Hydrolase</keyword>
<keyword evidence="4" id="KW-0645">Protease</keyword>
<evidence type="ECO:0000256" key="2">
    <source>
        <dbReference type="SAM" id="SignalP"/>
    </source>
</evidence>
<dbReference type="InterPro" id="IPR001254">
    <property type="entry name" value="Trypsin_dom"/>
</dbReference>
<dbReference type="InterPro" id="IPR043504">
    <property type="entry name" value="Peptidase_S1_PA_chymotrypsin"/>
</dbReference>
<dbReference type="GO" id="GO:0004252">
    <property type="term" value="F:serine-type endopeptidase activity"/>
    <property type="evidence" value="ECO:0007669"/>
    <property type="project" value="InterPro"/>
</dbReference>
<dbReference type="InterPro" id="IPR051333">
    <property type="entry name" value="CLIP_Serine_Protease"/>
</dbReference>
<evidence type="ECO:0000259" key="3">
    <source>
        <dbReference type="PROSITE" id="PS50240"/>
    </source>
</evidence>
<dbReference type="Gene3D" id="2.40.10.10">
    <property type="entry name" value="Trypsin-like serine proteases"/>
    <property type="match status" value="1"/>
</dbReference>
<evidence type="ECO:0000256" key="1">
    <source>
        <dbReference type="ARBA" id="ARBA00024195"/>
    </source>
</evidence>
<feature type="chain" id="PRO_5034202603" evidence="2">
    <location>
        <begin position="21"/>
        <end position="262"/>
    </location>
</feature>
<comment type="similarity">
    <text evidence="1">Belongs to the peptidase S1 family. CLIP subfamily.</text>
</comment>
<dbReference type="AlphaFoldDB" id="A0A8D7ZSF3"/>
<dbReference type="Pfam" id="PF00089">
    <property type="entry name" value="Trypsin"/>
    <property type="match status" value="1"/>
</dbReference>
<name>A0A8D7ZSF3_CULPI</name>
<dbReference type="PROSITE" id="PS50240">
    <property type="entry name" value="TRYPSIN_DOM"/>
    <property type="match status" value="1"/>
</dbReference>
<proteinExistence type="inferred from homology"/>
<dbReference type="PANTHER" id="PTHR24260:SF147">
    <property type="entry name" value="EG:BACR7A4.3 PROTEIN-RELATED"/>
    <property type="match status" value="1"/>
</dbReference>
<reference evidence="4" key="1">
    <citation type="submission" date="2021-05" db="EMBL/GenBank/DDBJ databases">
        <authorList>
            <person name="Alioto T."/>
            <person name="Alioto T."/>
            <person name="Gomez Garrido J."/>
        </authorList>
    </citation>
    <scope>NUCLEOTIDE SEQUENCE</scope>
</reference>
<keyword evidence="2" id="KW-0732">Signal</keyword>
<feature type="signal peptide" evidence="2">
    <location>
        <begin position="1"/>
        <end position="20"/>
    </location>
</feature>
<organism evidence="4">
    <name type="scientific">Culex pipiens</name>
    <name type="common">House mosquito</name>
    <dbReference type="NCBI Taxonomy" id="7175"/>
    <lineage>
        <taxon>Eukaryota</taxon>
        <taxon>Metazoa</taxon>
        <taxon>Ecdysozoa</taxon>
        <taxon>Arthropoda</taxon>
        <taxon>Hexapoda</taxon>
        <taxon>Insecta</taxon>
        <taxon>Pterygota</taxon>
        <taxon>Neoptera</taxon>
        <taxon>Endopterygota</taxon>
        <taxon>Diptera</taxon>
        <taxon>Nematocera</taxon>
        <taxon>Culicoidea</taxon>
        <taxon>Culicidae</taxon>
        <taxon>Culicinae</taxon>
        <taxon>Culicini</taxon>
        <taxon>Culex</taxon>
        <taxon>Culex</taxon>
    </lineage>
</organism>
<dbReference type="PANTHER" id="PTHR24260">
    <property type="match status" value="1"/>
</dbReference>
<evidence type="ECO:0000313" key="4">
    <source>
        <dbReference type="EMBL" id="CAG6443462.1"/>
    </source>
</evidence>
<protein>
    <submittedName>
        <fullName evidence="4">Serine protease snake</fullName>
    </submittedName>
</protein>
<dbReference type="SMART" id="SM00020">
    <property type="entry name" value="Tryp_SPc"/>
    <property type="match status" value="1"/>
</dbReference>
<dbReference type="InterPro" id="IPR009003">
    <property type="entry name" value="Peptidase_S1_PA"/>
</dbReference>
<sequence>MLVHFVLLVWISLMVRSGKAQNFEPHEASHVALIGWTHADGIKFDCTGSYIGKNMIMTGARCLERNGTRADVVRLGAAIGSPRDFAIKDVIVHYRYQAEYYYHNMAIVYLKEEPQSVSKIFRPACILSTLPTPATQIHLIGRDAEGVFQKTAVELVDSDKCHEYYSPTKKFKYGALLVCCMCARSATSTTKCASELSAPMQTIVEKNGKRVPFLVGQKTIGRSCGSKIPGIYTRLSSDGHFPWIATIAGIDFANHDACFERY</sequence>
<accession>A0A8D7ZSF3</accession>
<dbReference type="EMBL" id="HBUE01000322">
    <property type="protein sequence ID" value="CAG6443462.1"/>
    <property type="molecule type" value="Transcribed_RNA"/>
</dbReference>